<reference evidence="1" key="1">
    <citation type="submission" date="2023-07" db="EMBL/GenBank/DDBJ databases">
        <title>Black Yeasts Isolated from many extreme environments.</title>
        <authorList>
            <person name="Coleine C."/>
            <person name="Stajich J.E."/>
            <person name="Selbmann L."/>
        </authorList>
    </citation>
    <scope>NUCLEOTIDE SEQUENCE</scope>
    <source>
        <strain evidence="1">CCFEE 5485</strain>
    </source>
</reference>
<dbReference type="EMBL" id="JAUTXT010000005">
    <property type="protein sequence ID" value="KAK3677897.1"/>
    <property type="molecule type" value="Genomic_DNA"/>
</dbReference>
<sequence length="107" mass="11971">MAVAPDRSSIYMLLQTWQTRTLRLHPAASLDKAIHGDVLTARLAHGQHLALSMDSELITFEAISYAWGTWGENELVPMVCDGVEVQIAPSLADALQRFRYGDRARYL</sequence>
<protein>
    <submittedName>
        <fullName evidence="1">Uncharacterized protein</fullName>
    </submittedName>
</protein>
<accession>A0AAE1C4L0</accession>
<proteinExistence type="predicted"/>
<comment type="caution">
    <text evidence="1">The sequence shown here is derived from an EMBL/GenBank/DDBJ whole genome shotgun (WGS) entry which is preliminary data.</text>
</comment>
<dbReference type="AlphaFoldDB" id="A0AAE1C4L0"/>
<dbReference type="Proteomes" id="UP001274830">
    <property type="component" value="Unassembled WGS sequence"/>
</dbReference>
<gene>
    <name evidence="1" type="ORF">LTR78_001992</name>
</gene>
<organism evidence="1 2">
    <name type="scientific">Recurvomyces mirabilis</name>
    <dbReference type="NCBI Taxonomy" id="574656"/>
    <lineage>
        <taxon>Eukaryota</taxon>
        <taxon>Fungi</taxon>
        <taxon>Dikarya</taxon>
        <taxon>Ascomycota</taxon>
        <taxon>Pezizomycotina</taxon>
        <taxon>Dothideomycetes</taxon>
        <taxon>Dothideomycetidae</taxon>
        <taxon>Mycosphaerellales</taxon>
        <taxon>Teratosphaeriaceae</taxon>
        <taxon>Recurvomyces</taxon>
    </lineage>
</organism>
<evidence type="ECO:0000313" key="1">
    <source>
        <dbReference type="EMBL" id="KAK3677897.1"/>
    </source>
</evidence>
<keyword evidence="2" id="KW-1185">Reference proteome</keyword>
<name>A0AAE1C4L0_9PEZI</name>
<evidence type="ECO:0000313" key="2">
    <source>
        <dbReference type="Proteomes" id="UP001274830"/>
    </source>
</evidence>